<dbReference type="Proteomes" id="UP000466445">
    <property type="component" value="Chromosome"/>
</dbReference>
<dbReference type="GO" id="GO:0008236">
    <property type="term" value="F:serine-type peptidase activity"/>
    <property type="evidence" value="ECO:0007669"/>
    <property type="project" value="UniProtKB-KW"/>
</dbReference>
<comment type="subcellular location">
    <subcellularLocation>
        <location evidence="1">Membrane</location>
    </subcellularLocation>
</comment>
<dbReference type="CDD" id="cd07018">
    <property type="entry name" value="S49_SppA_67K_type"/>
    <property type="match status" value="1"/>
</dbReference>
<dbReference type="PIRSF" id="PIRSF001217">
    <property type="entry name" value="Protease_4_SppA"/>
    <property type="match status" value="1"/>
</dbReference>
<dbReference type="InterPro" id="IPR047272">
    <property type="entry name" value="S49_SppA_C"/>
</dbReference>
<evidence type="ECO:0000313" key="10">
    <source>
        <dbReference type="Proteomes" id="UP000466445"/>
    </source>
</evidence>
<evidence type="ECO:0000256" key="3">
    <source>
        <dbReference type="ARBA" id="ARBA00022670"/>
    </source>
</evidence>
<evidence type="ECO:0000256" key="5">
    <source>
        <dbReference type="ARBA" id="ARBA00022825"/>
    </source>
</evidence>
<dbReference type="PANTHER" id="PTHR33209">
    <property type="entry name" value="PROTEASE 4"/>
    <property type="match status" value="1"/>
</dbReference>
<keyword evidence="5" id="KW-0720">Serine protease</keyword>
<dbReference type="GO" id="GO:0006465">
    <property type="term" value="P:signal peptide processing"/>
    <property type="evidence" value="ECO:0007669"/>
    <property type="project" value="InterPro"/>
</dbReference>
<dbReference type="EMBL" id="AP022595">
    <property type="protein sequence ID" value="BBY59454.1"/>
    <property type="molecule type" value="Genomic_DNA"/>
</dbReference>
<keyword evidence="10" id="KW-1185">Reference proteome</keyword>
<feature type="active site" description="Nucleophile" evidence="7">
    <location>
        <position position="399"/>
    </location>
</feature>
<evidence type="ECO:0000256" key="4">
    <source>
        <dbReference type="ARBA" id="ARBA00022801"/>
    </source>
</evidence>
<protein>
    <submittedName>
        <fullName evidence="9">Signal peptide peptidase SppA</fullName>
    </submittedName>
</protein>
<dbReference type="InterPro" id="IPR047217">
    <property type="entry name" value="S49_SppA_67K_type_N"/>
</dbReference>
<dbReference type="NCBIfam" id="TIGR00706">
    <property type="entry name" value="SppA_dom"/>
    <property type="match status" value="1"/>
</dbReference>
<keyword evidence="4" id="KW-0378">Hydrolase</keyword>
<dbReference type="RefSeq" id="WP_163697442.1">
    <property type="nucleotide sequence ID" value="NZ_AP022595.1"/>
</dbReference>
<reference evidence="9 10" key="1">
    <citation type="journal article" date="2019" name="Emerg. Microbes Infect.">
        <title>Comprehensive subspecies identification of 175 nontuberculous mycobacteria species based on 7547 genomic profiles.</title>
        <authorList>
            <person name="Matsumoto Y."/>
            <person name="Kinjo T."/>
            <person name="Motooka D."/>
            <person name="Nabeya D."/>
            <person name="Jung N."/>
            <person name="Uechi K."/>
            <person name="Horii T."/>
            <person name="Iida T."/>
            <person name="Fujita J."/>
            <person name="Nakamura S."/>
        </authorList>
    </citation>
    <scope>NUCLEOTIDE SEQUENCE [LARGE SCALE GENOMIC DNA]</scope>
    <source>
        <strain evidence="9 10">JCM 30395</strain>
    </source>
</reference>
<dbReference type="InterPro" id="IPR002142">
    <property type="entry name" value="Peptidase_S49"/>
</dbReference>
<feature type="active site" description="Proton donor/acceptor" evidence="7">
    <location>
        <position position="175"/>
    </location>
</feature>
<proteinExistence type="inferred from homology"/>
<dbReference type="NCBIfam" id="TIGR00705">
    <property type="entry name" value="SppA_67K"/>
    <property type="match status" value="1"/>
</dbReference>
<evidence type="ECO:0000259" key="8">
    <source>
        <dbReference type="Pfam" id="PF01343"/>
    </source>
</evidence>
<dbReference type="CDD" id="cd07023">
    <property type="entry name" value="S49_Sppa_N_C"/>
    <property type="match status" value="1"/>
</dbReference>
<dbReference type="KEGG" id="msar:MSAR_25900"/>
<keyword evidence="6" id="KW-0472">Membrane</keyword>
<feature type="domain" description="Peptidase S49" evidence="8">
    <location>
        <begin position="383"/>
        <end position="533"/>
    </location>
</feature>
<comment type="similarity">
    <text evidence="2">Belongs to the peptidase S49 family.</text>
</comment>
<organism evidence="9 10">
    <name type="scientific">Mycolicibacterium sarraceniae</name>
    <dbReference type="NCBI Taxonomy" id="1534348"/>
    <lineage>
        <taxon>Bacteria</taxon>
        <taxon>Bacillati</taxon>
        <taxon>Actinomycetota</taxon>
        <taxon>Actinomycetes</taxon>
        <taxon>Mycobacteriales</taxon>
        <taxon>Mycobacteriaceae</taxon>
        <taxon>Mycolicibacterium</taxon>
    </lineage>
</organism>
<dbReference type="InterPro" id="IPR004635">
    <property type="entry name" value="Pept_S49_SppA"/>
</dbReference>
<dbReference type="AlphaFoldDB" id="A0A7I7SR30"/>
<dbReference type="GO" id="GO:0016020">
    <property type="term" value="C:membrane"/>
    <property type="evidence" value="ECO:0007669"/>
    <property type="project" value="UniProtKB-SubCell"/>
</dbReference>
<name>A0A7I7SR30_9MYCO</name>
<dbReference type="PANTHER" id="PTHR33209:SF1">
    <property type="entry name" value="PEPTIDASE S49 DOMAIN-CONTAINING PROTEIN"/>
    <property type="match status" value="1"/>
</dbReference>
<accession>A0A7I7SR30</accession>
<evidence type="ECO:0000256" key="2">
    <source>
        <dbReference type="ARBA" id="ARBA00008683"/>
    </source>
</evidence>
<dbReference type="Gene3D" id="3.90.226.10">
    <property type="entry name" value="2-enoyl-CoA Hydratase, Chain A, domain 1"/>
    <property type="match status" value="3"/>
</dbReference>
<evidence type="ECO:0000313" key="9">
    <source>
        <dbReference type="EMBL" id="BBY59454.1"/>
    </source>
</evidence>
<keyword evidence="3" id="KW-0645">Protease</keyword>
<dbReference type="Pfam" id="PF01343">
    <property type="entry name" value="Peptidase_S49"/>
    <property type="match status" value="2"/>
</dbReference>
<gene>
    <name evidence="9" type="primary">sppA</name>
    <name evidence="9" type="ORF">MSAR_25900</name>
</gene>
<sequence length="603" mass="63401">MFAFLPAVPGADDIRDALRRIDTARHHGVPGGCILELDLQSVPPEASGFDPLSFITGGGRTMLLRDAVAAIHRAAEDPRVAGLIARVQLSAAPAGPVQELRAAIAAFTEAKPALAWAETYPGTLSYYLASAFTEIWMQPTGTVGLIGFATNALFLREALGKAGIEAQFVARGEYKSAVNLFTQDHYTDAHREADSRLITSLHSQVWQAIAESRHIEVAAVDELANRAPLLRDDAVAGRLVDRIGFRDEAYARIAELIGVKGISPETGDADSDDNAPPRLFLSRYAQIRKSGASVPMPPMPSVPGRKKRAKIAVVTVAGSIVSGRGGPQGLPFGRSSAGGDTIGAALRQVASDDAVSAVVVRIDSPGGSVTGSETIWREVTRVRAKGKPVVASMGAVAASGGYYIAMGADAIVANPGTITGSIGVLTGKLVARELKERLGVGSDSVRTNDNADAWSVDAPFTPEQHALVEAEADLFYTDFIQRVAEARHMTVEAVDAVARGRVWTGADALDHGLVDELGGLRRAVGRAKVLAGIDIDAEVELVSYPSSSLRDFLRPKASSQPAAASLPEAVAALLGQSVRGVLDQGERALTGTSLLWLGDSRFS</sequence>
<dbReference type="InterPro" id="IPR029045">
    <property type="entry name" value="ClpP/crotonase-like_dom_sf"/>
</dbReference>
<evidence type="ECO:0000256" key="6">
    <source>
        <dbReference type="ARBA" id="ARBA00023136"/>
    </source>
</evidence>
<feature type="domain" description="Peptidase S49" evidence="8">
    <location>
        <begin position="107"/>
        <end position="259"/>
    </location>
</feature>
<dbReference type="InterPro" id="IPR004634">
    <property type="entry name" value="Pept_S49_pIV"/>
</dbReference>
<evidence type="ECO:0000256" key="1">
    <source>
        <dbReference type="ARBA" id="ARBA00004370"/>
    </source>
</evidence>
<evidence type="ECO:0000256" key="7">
    <source>
        <dbReference type="PIRSR" id="PIRSR001217-1"/>
    </source>
</evidence>
<dbReference type="SUPFAM" id="SSF52096">
    <property type="entry name" value="ClpP/crotonase"/>
    <property type="match status" value="2"/>
</dbReference>